<feature type="transmembrane region" description="Helical" evidence="9">
    <location>
        <begin position="12"/>
        <end position="31"/>
    </location>
</feature>
<dbReference type="PRINTS" id="PR00344">
    <property type="entry name" value="BCTRLSENSOR"/>
</dbReference>
<keyword evidence="9" id="KW-0472">Membrane</keyword>
<dbReference type="InterPro" id="IPR036097">
    <property type="entry name" value="HisK_dim/P_sf"/>
</dbReference>
<dbReference type="Gene3D" id="1.10.287.130">
    <property type="match status" value="1"/>
</dbReference>
<gene>
    <name evidence="11" type="ORF">ENJ89_02365</name>
</gene>
<dbReference type="Gene3D" id="3.30.565.10">
    <property type="entry name" value="Histidine kinase-like ATPase, C-terminal domain"/>
    <property type="match status" value="1"/>
</dbReference>
<proteinExistence type="predicted"/>
<dbReference type="Pfam" id="PF02518">
    <property type="entry name" value="HATPase_c"/>
    <property type="match status" value="1"/>
</dbReference>
<keyword evidence="9" id="KW-0812">Transmembrane</keyword>
<evidence type="ECO:0000256" key="7">
    <source>
        <dbReference type="ARBA" id="ARBA00022840"/>
    </source>
</evidence>
<dbReference type="Pfam" id="PF00512">
    <property type="entry name" value="HisKA"/>
    <property type="match status" value="1"/>
</dbReference>
<evidence type="ECO:0000313" key="11">
    <source>
        <dbReference type="EMBL" id="HHJ52015.1"/>
    </source>
</evidence>
<feature type="transmembrane region" description="Helical" evidence="9">
    <location>
        <begin position="157"/>
        <end position="177"/>
    </location>
</feature>
<name>A0A7V5PNP2_CALAY</name>
<sequence length="399" mass="45775">MPRSFLYNRKGNVKSLLFLTGIILIISGLWYSQRLVDILEEKATEYLRFRIKVFENNINNPNFNTNIDFLFSDVIQGADYPIIYTDTNRRPQSWINISPELDQKPASQFTREDSLKLEKMLSQMAAQNEPIPITYQDSIVLGYYYYGFSPVINKLRMFPYIAIGAAALFILIGYLGFSYIKKSEQGFIWVGMAKETAHQLGTPLSAIAGWLELLEMDPNMREQAIEEIRNDLKRLNKIANRFSKIGSSAEVKPISLNRVVHSVVDYFQRRLPQMQKKITIRVRESGDFTVRLNADLFEWVMENLIKNSIDAIDATQGEIKIHLHSSKDGRFAYLDISDNGRGIASKDKKNIFKPGFSTKKRGWGLGLNLARRIVHEYHGGKLILKETRPGSGTTFRIML</sequence>
<evidence type="ECO:0000256" key="2">
    <source>
        <dbReference type="ARBA" id="ARBA00012438"/>
    </source>
</evidence>
<evidence type="ECO:0000256" key="5">
    <source>
        <dbReference type="ARBA" id="ARBA00022741"/>
    </source>
</evidence>
<dbReference type="InterPro" id="IPR003594">
    <property type="entry name" value="HATPase_dom"/>
</dbReference>
<dbReference type="PANTHER" id="PTHR43065">
    <property type="entry name" value="SENSOR HISTIDINE KINASE"/>
    <property type="match status" value="1"/>
</dbReference>
<dbReference type="SUPFAM" id="SSF55874">
    <property type="entry name" value="ATPase domain of HSP90 chaperone/DNA topoisomerase II/histidine kinase"/>
    <property type="match status" value="1"/>
</dbReference>
<keyword evidence="6 11" id="KW-0418">Kinase</keyword>
<keyword evidence="3" id="KW-0597">Phosphoprotein</keyword>
<dbReference type="SMART" id="SM00388">
    <property type="entry name" value="HisKA"/>
    <property type="match status" value="1"/>
</dbReference>
<dbReference type="Proteomes" id="UP000886124">
    <property type="component" value="Unassembled WGS sequence"/>
</dbReference>
<dbReference type="GO" id="GO:0000155">
    <property type="term" value="F:phosphorelay sensor kinase activity"/>
    <property type="evidence" value="ECO:0007669"/>
    <property type="project" value="InterPro"/>
</dbReference>
<keyword evidence="9" id="KW-1133">Transmembrane helix</keyword>
<evidence type="ECO:0000256" key="8">
    <source>
        <dbReference type="ARBA" id="ARBA00023012"/>
    </source>
</evidence>
<protein>
    <recommendedName>
        <fullName evidence="2">histidine kinase</fullName>
        <ecNumber evidence="2">2.7.13.3</ecNumber>
    </recommendedName>
</protein>
<reference evidence="11" key="1">
    <citation type="journal article" date="2020" name="mSystems">
        <title>Genome- and Community-Level Interaction Insights into Carbon Utilization and Element Cycling Functions of Hydrothermarchaeota in Hydrothermal Sediment.</title>
        <authorList>
            <person name="Zhou Z."/>
            <person name="Liu Y."/>
            <person name="Xu W."/>
            <person name="Pan J."/>
            <person name="Luo Z.H."/>
            <person name="Li M."/>
        </authorList>
    </citation>
    <scope>NUCLEOTIDE SEQUENCE [LARGE SCALE GENOMIC DNA]</scope>
    <source>
        <strain evidence="11">HyVt-527</strain>
    </source>
</reference>
<comment type="caution">
    <text evidence="11">The sequence shown here is derived from an EMBL/GenBank/DDBJ whole genome shotgun (WGS) entry which is preliminary data.</text>
</comment>
<evidence type="ECO:0000256" key="3">
    <source>
        <dbReference type="ARBA" id="ARBA00022553"/>
    </source>
</evidence>
<feature type="domain" description="Histidine kinase" evidence="10">
    <location>
        <begin position="195"/>
        <end position="399"/>
    </location>
</feature>
<dbReference type="EMBL" id="DROD01000170">
    <property type="protein sequence ID" value="HHJ52015.1"/>
    <property type="molecule type" value="Genomic_DNA"/>
</dbReference>
<dbReference type="GO" id="GO:0005524">
    <property type="term" value="F:ATP binding"/>
    <property type="evidence" value="ECO:0007669"/>
    <property type="project" value="UniProtKB-KW"/>
</dbReference>
<accession>A0A7V5PNP2</accession>
<dbReference type="PANTHER" id="PTHR43065:SF10">
    <property type="entry name" value="PEROXIDE STRESS-ACTIVATED HISTIDINE KINASE MAK3"/>
    <property type="match status" value="1"/>
</dbReference>
<evidence type="ECO:0000256" key="1">
    <source>
        <dbReference type="ARBA" id="ARBA00000085"/>
    </source>
</evidence>
<dbReference type="CDD" id="cd00082">
    <property type="entry name" value="HisKA"/>
    <property type="match status" value="1"/>
</dbReference>
<dbReference type="AlphaFoldDB" id="A0A7V5PNP2"/>
<dbReference type="SUPFAM" id="SSF47384">
    <property type="entry name" value="Homodimeric domain of signal transducing histidine kinase"/>
    <property type="match status" value="1"/>
</dbReference>
<dbReference type="SMART" id="SM00387">
    <property type="entry name" value="HATPase_c"/>
    <property type="match status" value="1"/>
</dbReference>
<organism evidence="11">
    <name type="scientific">Caldithrix abyssi</name>
    <dbReference type="NCBI Taxonomy" id="187145"/>
    <lineage>
        <taxon>Bacteria</taxon>
        <taxon>Pseudomonadati</taxon>
        <taxon>Calditrichota</taxon>
        <taxon>Calditrichia</taxon>
        <taxon>Calditrichales</taxon>
        <taxon>Calditrichaceae</taxon>
        <taxon>Caldithrix</taxon>
    </lineage>
</organism>
<keyword evidence="7" id="KW-0067">ATP-binding</keyword>
<evidence type="ECO:0000259" key="10">
    <source>
        <dbReference type="PROSITE" id="PS50109"/>
    </source>
</evidence>
<dbReference type="InterPro" id="IPR036890">
    <property type="entry name" value="HATPase_C_sf"/>
</dbReference>
<keyword evidence="4" id="KW-0808">Transferase</keyword>
<dbReference type="EC" id="2.7.13.3" evidence="2"/>
<dbReference type="InterPro" id="IPR004358">
    <property type="entry name" value="Sig_transdc_His_kin-like_C"/>
</dbReference>
<keyword evidence="8" id="KW-0902">Two-component regulatory system</keyword>
<keyword evidence="5" id="KW-0547">Nucleotide-binding</keyword>
<evidence type="ECO:0000256" key="9">
    <source>
        <dbReference type="SAM" id="Phobius"/>
    </source>
</evidence>
<dbReference type="InterPro" id="IPR005467">
    <property type="entry name" value="His_kinase_dom"/>
</dbReference>
<comment type="catalytic activity">
    <reaction evidence="1">
        <text>ATP + protein L-histidine = ADP + protein N-phospho-L-histidine.</text>
        <dbReference type="EC" id="2.7.13.3"/>
    </reaction>
</comment>
<dbReference type="InterPro" id="IPR003661">
    <property type="entry name" value="HisK_dim/P_dom"/>
</dbReference>
<evidence type="ECO:0000256" key="6">
    <source>
        <dbReference type="ARBA" id="ARBA00022777"/>
    </source>
</evidence>
<dbReference type="PROSITE" id="PS50109">
    <property type="entry name" value="HIS_KIN"/>
    <property type="match status" value="1"/>
</dbReference>
<evidence type="ECO:0000256" key="4">
    <source>
        <dbReference type="ARBA" id="ARBA00022679"/>
    </source>
</evidence>
<feature type="non-terminal residue" evidence="11">
    <location>
        <position position="399"/>
    </location>
</feature>